<feature type="region of interest" description="Disordered" evidence="1">
    <location>
        <begin position="60"/>
        <end position="84"/>
    </location>
</feature>
<protein>
    <submittedName>
        <fullName evidence="2">Uncharacterized protein</fullName>
    </submittedName>
</protein>
<keyword evidence="3" id="KW-1185">Reference proteome</keyword>
<evidence type="ECO:0000256" key="1">
    <source>
        <dbReference type="SAM" id="MobiDB-lite"/>
    </source>
</evidence>
<evidence type="ECO:0000313" key="3">
    <source>
        <dbReference type="Proteomes" id="UP000233551"/>
    </source>
</evidence>
<dbReference type="Proteomes" id="UP000233551">
    <property type="component" value="Unassembled WGS sequence"/>
</dbReference>
<dbReference type="EMBL" id="PGOL01000189">
    <property type="protein sequence ID" value="PKI75002.1"/>
    <property type="molecule type" value="Genomic_DNA"/>
</dbReference>
<accession>A0A2I0L2R3</accession>
<comment type="caution">
    <text evidence="2">The sequence shown here is derived from an EMBL/GenBank/DDBJ whole genome shotgun (WGS) entry which is preliminary data.</text>
</comment>
<feature type="compositionally biased region" description="Basic residues" evidence="1">
    <location>
        <begin position="71"/>
        <end position="84"/>
    </location>
</feature>
<name>A0A2I0L2R3_PUNGR</name>
<organism evidence="2 3">
    <name type="scientific">Punica granatum</name>
    <name type="common">Pomegranate</name>
    <dbReference type="NCBI Taxonomy" id="22663"/>
    <lineage>
        <taxon>Eukaryota</taxon>
        <taxon>Viridiplantae</taxon>
        <taxon>Streptophyta</taxon>
        <taxon>Embryophyta</taxon>
        <taxon>Tracheophyta</taxon>
        <taxon>Spermatophyta</taxon>
        <taxon>Magnoliopsida</taxon>
        <taxon>eudicotyledons</taxon>
        <taxon>Gunneridae</taxon>
        <taxon>Pentapetalae</taxon>
        <taxon>rosids</taxon>
        <taxon>malvids</taxon>
        <taxon>Myrtales</taxon>
        <taxon>Lythraceae</taxon>
        <taxon>Punica</taxon>
    </lineage>
</organism>
<dbReference type="Gene3D" id="3.40.50.720">
    <property type="entry name" value="NAD(P)-binding Rossmann-like Domain"/>
    <property type="match status" value="1"/>
</dbReference>
<dbReference type="InterPro" id="IPR045010">
    <property type="entry name" value="MDR_fam"/>
</dbReference>
<evidence type="ECO:0000313" key="2">
    <source>
        <dbReference type="EMBL" id="PKI75002.1"/>
    </source>
</evidence>
<dbReference type="PANTHER" id="PTHR43205:SF7">
    <property type="entry name" value="PROSTAGLANDIN REDUCTASE 1"/>
    <property type="match status" value="1"/>
</dbReference>
<sequence length="179" mass="20736">MISQYNLKQHEAVHNLIQIVVKQIRMEGFIVFGYYSQYPEYLEMLQSVLAMVIAPDEEKKKQKQKPEKKLVGRRRRPRTRSKKGLPKQFCTLHLPEEDAVIILEDESGKVYIVRSNSFDEVDAALGLLDLDHCSKRMCSAITSETANIANTVRASKDSKRHSRILAWRLDPYELSWNNS</sequence>
<feature type="compositionally biased region" description="Basic and acidic residues" evidence="1">
    <location>
        <begin position="60"/>
        <end position="70"/>
    </location>
</feature>
<dbReference type="STRING" id="22663.A0A2I0L2R3"/>
<dbReference type="PANTHER" id="PTHR43205">
    <property type="entry name" value="PROSTAGLANDIN REDUCTASE"/>
    <property type="match status" value="1"/>
</dbReference>
<dbReference type="GO" id="GO:0032440">
    <property type="term" value="F:2-alkenal reductase [NAD(P)H] activity"/>
    <property type="evidence" value="ECO:0007669"/>
    <property type="project" value="TreeGrafter"/>
</dbReference>
<gene>
    <name evidence="2" type="ORF">CRG98_004774</name>
</gene>
<dbReference type="AlphaFoldDB" id="A0A2I0L2R3"/>
<reference evidence="2 3" key="1">
    <citation type="submission" date="2017-11" db="EMBL/GenBank/DDBJ databases">
        <title>De-novo sequencing of pomegranate (Punica granatum L.) genome.</title>
        <authorList>
            <person name="Akparov Z."/>
            <person name="Amiraslanov A."/>
            <person name="Hajiyeva S."/>
            <person name="Abbasov M."/>
            <person name="Kaur K."/>
            <person name="Hamwieh A."/>
            <person name="Solovyev V."/>
            <person name="Salamov A."/>
            <person name="Braich B."/>
            <person name="Kosarev P."/>
            <person name="Mahmoud A."/>
            <person name="Hajiyev E."/>
            <person name="Babayeva S."/>
            <person name="Izzatullayeva V."/>
            <person name="Mammadov A."/>
            <person name="Mammadov A."/>
            <person name="Sharifova S."/>
            <person name="Ojaghi J."/>
            <person name="Eynullazada K."/>
            <person name="Bayramov B."/>
            <person name="Abdulazimova A."/>
            <person name="Shahmuradov I."/>
        </authorList>
    </citation>
    <scope>NUCLEOTIDE SEQUENCE [LARGE SCALE GENOMIC DNA]</scope>
    <source>
        <strain evidence="3">cv. AG2017</strain>
        <tissue evidence="2">Leaf</tissue>
    </source>
</reference>
<proteinExistence type="predicted"/>